<sequence>MHTLRSWRCAGSKAQTERNRGAQLEQPYFSQEKGMSMQDNAVASIRLGVEDFKAAEHDLARALSSIRNLTSGLLLLFKVKLQAMSSPGSGEALLKEKVTPSLGTDGKVIWVGSGKKTVDVHTIISRFKGLGVDGVEWNLLEALTTIRNDIEHYYSVRPTSVLLETVANCFHLIQQFVPTHLGVSPVSLLGPDIWTFLTEHEAFYERERKACLESLNHVSWPSDILASATEHLSCPECRAKLMKAFGDVETLSLTAFQCTRCEATSQFGDVVSSMLTGKYFSDLYIAATQGGEGPLDLCEHCDQDSYIVEEQRCAICGDGPKAPECRQCGAPLDDEADIEEIHSDALCDHCRYLLEMD</sequence>
<dbReference type="Proteomes" id="UP000274541">
    <property type="component" value="Unassembled WGS sequence"/>
</dbReference>
<reference evidence="2 3" key="1">
    <citation type="submission" date="2018-08" db="EMBL/GenBank/DDBJ databases">
        <title>Recombination of ecologically and evolutionarily significant loci maintains genetic cohesion in the Pseudomonas syringae species complex.</title>
        <authorList>
            <person name="Dillon M."/>
            <person name="Thakur S."/>
            <person name="Almeida R.N.D."/>
            <person name="Weir B.S."/>
            <person name="Guttman D.S."/>
        </authorList>
    </citation>
    <scope>NUCLEOTIDE SEQUENCE [LARGE SCALE GENOMIC DNA]</scope>
    <source>
        <strain evidence="2 3">ICMP 4388</strain>
    </source>
</reference>
<dbReference type="AlphaFoldDB" id="A0A3M3WSR2"/>
<dbReference type="EMBL" id="RBPX01000301">
    <property type="protein sequence ID" value="RMO60544.1"/>
    <property type="molecule type" value="Genomic_DNA"/>
</dbReference>
<evidence type="ECO:0000313" key="2">
    <source>
        <dbReference type="EMBL" id="RMO60544.1"/>
    </source>
</evidence>
<organism evidence="2 3">
    <name type="scientific">Pseudomonas syringae pv. aptata</name>
    <dbReference type="NCBI Taxonomy" id="83167"/>
    <lineage>
        <taxon>Bacteria</taxon>
        <taxon>Pseudomonadati</taxon>
        <taxon>Pseudomonadota</taxon>
        <taxon>Gammaproteobacteria</taxon>
        <taxon>Pseudomonadales</taxon>
        <taxon>Pseudomonadaceae</taxon>
        <taxon>Pseudomonas</taxon>
        <taxon>Pseudomonas syringae</taxon>
    </lineage>
</organism>
<protein>
    <submittedName>
        <fullName evidence="2">Uncharacterized protein</fullName>
    </submittedName>
</protein>
<comment type="caution">
    <text evidence="2">The sequence shown here is derived from an EMBL/GenBank/DDBJ whole genome shotgun (WGS) entry which is preliminary data.</text>
</comment>
<feature type="region of interest" description="Disordered" evidence="1">
    <location>
        <begin position="1"/>
        <end position="22"/>
    </location>
</feature>
<gene>
    <name evidence="2" type="ORF">ALQ37_102132</name>
</gene>
<accession>A0A3M3WSR2</accession>
<evidence type="ECO:0000313" key="3">
    <source>
        <dbReference type="Proteomes" id="UP000274541"/>
    </source>
</evidence>
<evidence type="ECO:0000256" key="1">
    <source>
        <dbReference type="SAM" id="MobiDB-lite"/>
    </source>
</evidence>
<proteinExistence type="predicted"/>
<name>A0A3M3WSR2_PSEAP</name>